<dbReference type="PANTHER" id="PTHR24028">
    <property type="entry name" value="CADHERIN-87A"/>
    <property type="match status" value="1"/>
</dbReference>
<keyword evidence="6 9" id="KW-0472">Membrane</keyword>
<feature type="domain" description="Cadherin" evidence="10">
    <location>
        <begin position="611"/>
        <end position="709"/>
    </location>
</feature>
<evidence type="ECO:0000256" key="9">
    <source>
        <dbReference type="SAM" id="Phobius"/>
    </source>
</evidence>
<evidence type="ECO:0000256" key="2">
    <source>
        <dbReference type="ARBA" id="ARBA00022692"/>
    </source>
</evidence>
<dbReference type="InterPro" id="IPR015919">
    <property type="entry name" value="Cadherin-like_sf"/>
</dbReference>
<feature type="domain" description="Cadherin" evidence="10">
    <location>
        <begin position="497"/>
        <end position="610"/>
    </location>
</feature>
<feature type="domain" description="Cadherin" evidence="10">
    <location>
        <begin position="281"/>
        <end position="381"/>
    </location>
</feature>
<feature type="domain" description="Cadherin" evidence="10">
    <location>
        <begin position="412"/>
        <end position="496"/>
    </location>
</feature>
<keyword evidence="7" id="KW-0325">Glycoprotein</keyword>
<comment type="caution">
    <text evidence="11">The sequence shown here is derived from an EMBL/GenBank/DDBJ whole genome shotgun (WGS) entry which is preliminary data.</text>
</comment>
<dbReference type="InterPro" id="IPR002126">
    <property type="entry name" value="Cadherin-like_dom"/>
</dbReference>
<accession>A0A813Q476</accession>
<dbReference type="GO" id="GO:0005509">
    <property type="term" value="F:calcium ion binding"/>
    <property type="evidence" value="ECO:0007669"/>
    <property type="project" value="UniProtKB-UniRule"/>
</dbReference>
<dbReference type="PROSITE" id="PS00232">
    <property type="entry name" value="CADHERIN_1"/>
    <property type="match status" value="3"/>
</dbReference>
<evidence type="ECO:0000256" key="6">
    <source>
        <dbReference type="ARBA" id="ARBA00023136"/>
    </source>
</evidence>
<evidence type="ECO:0000256" key="8">
    <source>
        <dbReference type="PROSITE-ProRule" id="PRU00043"/>
    </source>
</evidence>
<dbReference type="GO" id="GO:0005886">
    <property type="term" value="C:plasma membrane"/>
    <property type="evidence" value="ECO:0007669"/>
    <property type="project" value="InterPro"/>
</dbReference>
<dbReference type="PRINTS" id="PR00205">
    <property type="entry name" value="CADHERIN"/>
</dbReference>
<keyword evidence="2 9" id="KW-0812">Transmembrane</keyword>
<feature type="transmembrane region" description="Helical" evidence="9">
    <location>
        <begin position="845"/>
        <end position="869"/>
    </location>
</feature>
<organism evidence="11 12">
    <name type="scientific">Brachionus calyciflorus</name>
    <dbReference type="NCBI Taxonomy" id="104777"/>
    <lineage>
        <taxon>Eukaryota</taxon>
        <taxon>Metazoa</taxon>
        <taxon>Spiralia</taxon>
        <taxon>Gnathifera</taxon>
        <taxon>Rotifera</taxon>
        <taxon>Eurotatoria</taxon>
        <taxon>Monogononta</taxon>
        <taxon>Pseudotrocha</taxon>
        <taxon>Ploima</taxon>
        <taxon>Brachionidae</taxon>
        <taxon>Brachionus</taxon>
    </lineage>
</organism>
<evidence type="ECO:0000313" key="12">
    <source>
        <dbReference type="Proteomes" id="UP000663879"/>
    </source>
</evidence>
<dbReference type="Pfam" id="PF00028">
    <property type="entry name" value="Cadherin"/>
    <property type="match status" value="3"/>
</dbReference>
<comment type="subcellular location">
    <subcellularLocation>
        <location evidence="1">Membrane</location>
        <topology evidence="1">Single-pass membrane protein</topology>
    </subcellularLocation>
</comment>
<dbReference type="Gene3D" id="2.60.40.60">
    <property type="entry name" value="Cadherins"/>
    <property type="match status" value="6"/>
</dbReference>
<evidence type="ECO:0000313" key="11">
    <source>
        <dbReference type="EMBL" id="CAF0761769.1"/>
    </source>
</evidence>
<dbReference type="CDD" id="cd11304">
    <property type="entry name" value="Cadherin_repeat"/>
    <property type="match status" value="4"/>
</dbReference>
<keyword evidence="3" id="KW-0677">Repeat</keyword>
<sequence>MKNYVFIIYMLYGLFKTGLFLIQDPRQNSSFYDLILKDRVSYGSIIGNINDVLINKKLINKTTKILDYKLIYYSPQLIPSSLFSNQKDLSLNQMEPIFSLDPSNGSILIKTPNEPLLEYLCLKKHYCSCISCIFSLNIIYRTQAKINAETIRLFIDDFNEFPPQFVSNSQQFSLKISESSKIGDEFELENSIAYDSDAFYNQINYYLSNKTSGEDRSSLFEVYKLGQNSLKLVLKSHLDYELIQKYELYLIAKDNGQPQLYNYKKLIINILDENDNKPICEKSLFIESVKENLRVKNLIQIKAIDLDLTSELHYELEEEFREYFQIDNFGWLSVIKELDYELNQYYNLKVQVYDIGLKNNYTTFCSVRINIIDQNDNQAKFKLINFHNNTSNKNDNLLQIYENYNNLKLALIKVFDKDTLSDYKFQLESNDNNSESNFKINKVNNREYELVTLEKFDAELLEFYNLNIILHDSDEFKFNSSLKLQVLDLNDNRPEFVKLFYDYKIKENDSNEIITNQNPIEIYDRDITELNSRINFKLICRNNSINISEFIKINYENYNFPKLILIKPFDYEIHGDRINLDLVGYDIDGLNDTSEIILWIENINDNPPLFLNDNTTFKLKENSQIDTFIGQLITEDKDTPKSDLNFKLLNYDNLFKVYKSGVISNRVILDRELQSLYTLKIEVSDQGNLSTIGIFYIEIQDENDNRPIFVYPTEETKHLNLKLESSGFLFDTKAIDYDLDSKLTYSIQDSLNMLIIDSQNGGVWLNSSENKTEIKAILQVCLSVVDSGTPRLETTLNFTLYINYEIYELDPEVQKMIKFKHEDSNLFKLSSGNYKNFFQIVSQSVLLIILITILLFMFLIVCFILIIMLKKVNKKKNSESNFLSQVKDMFRERVFNWSKVSNLTVKDEIITNENLEPISVENFRIIARPNEPLMTNGNSEILNSESLDESNGTNFSGEFTNNLNVYSQEFSNNIKMAVQRFNNSYLTTSNNDSPPSLTSSIKEIKQDDVFNYQSYYKQSLMNNLNGLNQIDNQCNDLMEKFERFYNSSSNDYSIDTKYSQQQK</sequence>
<evidence type="ECO:0000256" key="4">
    <source>
        <dbReference type="ARBA" id="ARBA00022837"/>
    </source>
</evidence>
<dbReference type="Proteomes" id="UP000663879">
    <property type="component" value="Unassembled WGS sequence"/>
</dbReference>
<evidence type="ECO:0000256" key="3">
    <source>
        <dbReference type="ARBA" id="ARBA00022737"/>
    </source>
</evidence>
<dbReference type="AlphaFoldDB" id="A0A813Q476"/>
<dbReference type="GO" id="GO:0007156">
    <property type="term" value="P:homophilic cell adhesion via plasma membrane adhesion molecules"/>
    <property type="evidence" value="ECO:0007669"/>
    <property type="project" value="InterPro"/>
</dbReference>
<dbReference type="SMART" id="SM00112">
    <property type="entry name" value="CA"/>
    <property type="match status" value="6"/>
</dbReference>
<dbReference type="OrthoDB" id="6252479at2759"/>
<evidence type="ECO:0000256" key="7">
    <source>
        <dbReference type="ARBA" id="ARBA00023180"/>
    </source>
</evidence>
<dbReference type="PROSITE" id="PS50268">
    <property type="entry name" value="CADHERIN_2"/>
    <property type="match status" value="5"/>
</dbReference>
<name>A0A813Q476_9BILA</name>
<evidence type="ECO:0000256" key="1">
    <source>
        <dbReference type="ARBA" id="ARBA00004167"/>
    </source>
</evidence>
<dbReference type="EMBL" id="CAJNOC010000439">
    <property type="protein sequence ID" value="CAF0761769.1"/>
    <property type="molecule type" value="Genomic_DNA"/>
</dbReference>
<dbReference type="PANTHER" id="PTHR24028:SF146">
    <property type="entry name" value="CADHERIN 96CB, ISOFORM D-RELATED"/>
    <property type="match status" value="1"/>
</dbReference>
<reference evidence="11" key="1">
    <citation type="submission" date="2021-02" db="EMBL/GenBank/DDBJ databases">
        <authorList>
            <person name="Nowell W R."/>
        </authorList>
    </citation>
    <scope>NUCLEOTIDE SEQUENCE</scope>
    <source>
        <strain evidence="11">Ploen Becks lab</strain>
    </source>
</reference>
<keyword evidence="4 8" id="KW-0106">Calcium</keyword>
<gene>
    <name evidence="11" type="ORF">OXX778_LOCUS4470</name>
</gene>
<protein>
    <recommendedName>
        <fullName evidence="10">Cadherin domain-containing protein</fullName>
    </recommendedName>
</protein>
<keyword evidence="5 9" id="KW-1133">Transmembrane helix</keyword>
<dbReference type="SUPFAM" id="SSF49313">
    <property type="entry name" value="Cadherin-like"/>
    <property type="match status" value="6"/>
</dbReference>
<proteinExistence type="predicted"/>
<feature type="domain" description="Cadherin" evidence="10">
    <location>
        <begin position="168"/>
        <end position="280"/>
    </location>
</feature>
<keyword evidence="12" id="KW-1185">Reference proteome</keyword>
<evidence type="ECO:0000259" key="10">
    <source>
        <dbReference type="PROSITE" id="PS50268"/>
    </source>
</evidence>
<dbReference type="InterPro" id="IPR020894">
    <property type="entry name" value="Cadherin_CS"/>
</dbReference>
<dbReference type="InterPro" id="IPR050174">
    <property type="entry name" value="Protocadherin/Cadherin-CA"/>
</dbReference>
<evidence type="ECO:0000256" key="5">
    <source>
        <dbReference type="ARBA" id="ARBA00022989"/>
    </source>
</evidence>